<evidence type="ECO:0000313" key="8">
    <source>
        <dbReference type="Proteomes" id="UP000323393"/>
    </source>
</evidence>
<dbReference type="PANTHER" id="PTHR33392">
    <property type="entry name" value="POLYISOPRENYL-TEICHOIC ACID--PEPTIDOGLYCAN TEICHOIC ACID TRANSFERASE TAGU"/>
    <property type="match status" value="1"/>
</dbReference>
<evidence type="ECO:0000313" key="7">
    <source>
        <dbReference type="EMBL" id="TYS58430.1"/>
    </source>
</evidence>
<dbReference type="AlphaFoldDB" id="A0AA94WM81"/>
<evidence type="ECO:0000256" key="2">
    <source>
        <dbReference type="ARBA" id="ARBA00022692"/>
    </source>
</evidence>
<dbReference type="PANTHER" id="PTHR33392:SF6">
    <property type="entry name" value="POLYISOPRENYL-TEICHOIC ACID--PEPTIDOGLYCAN TEICHOIC ACID TRANSFERASE TAGU"/>
    <property type="match status" value="1"/>
</dbReference>
<dbReference type="GO" id="GO:0071555">
    <property type="term" value="P:cell wall organization"/>
    <property type="evidence" value="ECO:0007669"/>
    <property type="project" value="UniProtKB-KW"/>
</dbReference>
<organism evidence="7 8">
    <name type="scientific">Sutcliffiella horikoshii</name>
    <dbReference type="NCBI Taxonomy" id="79883"/>
    <lineage>
        <taxon>Bacteria</taxon>
        <taxon>Bacillati</taxon>
        <taxon>Bacillota</taxon>
        <taxon>Bacilli</taxon>
        <taxon>Bacillales</taxon>
        <taxon>Bacillaceae</taxon>
        <taxon>Sutcliffiella</taxon>
    </lineage>
</organism>
<dbReference type="RefSeq" id="WP_148965952.1">
    <property type="nucleotide sequence ID" value="NZ_VTEU01000004.1"/>
</dbReference>
<dbReference type="Gene3D" id="3.40.630.190">
    <property type="entry name" value="LCP protein"/>
    <property type="match status" value="1"/>
</dbReference>
<gene>
    <name evidence="7" type="ORF">FZC74_11505</name>
</gene>
<evidence type="ECO:0000256" key="4">
    <source>
        <dbReference type="ARBA" id="ARBA00022989"/>
    </source>
</evidence>
<dbReference type="Proteomes" id="UP000323393">
    <property type="component" value="Unassembled WGS sequence"/>
</dbReference>
<keyword evidence="2 5" id="KW-0812">Transmembrane</keyword>
<dbReference type="Pfam" id="PF03816">
    <property type="entry name" value="LytR_cpsA_psr"/>
    <property type="match status" value="1"/>
</dbReference>
<feature type="transmembrane region" description="Helical" evidence="5">
    <location>
        <begin position="46"/>
        <end position="66"/>
    </location>
</feature>
<comment type="caution">
    <text evidence="7">The sequence shown here is derived from an EMBL/GenBank/DDBJ whole genome shotgun (WGS) entry which is preliminary data.</text>
</comment>
<keyword evidence="4 5" id="KW-1133">Transmembrane helix</keyword>
<protein>
    <submittedName>
        <fullName evidence="7">LytR family transcriptional regulator</fullName>
    </submittedName>
</protein>
<feature type="domain" description="Cell envelope-related transcriptional attenuator" evidence="6">
    <location>
        <begin position="97"/>
        <end position="187"/>
    </location>
</feature>
<evidence type="ECO:0000259" key="6">
    <source>
        <dbReference type="Pfam" id="PF03816"/>
    </source>
</evidence>
<sequence length="281" mass="31858">MNNKEKDTFFEGFDRVEFSADDRKKVFEKLHTRKNKKFSFFRFKPVVLTSFLGVATVFLLMVLLSFPSEEKQDDLNSASTKHIQTGVLLVTDENFRASLNIVYSYNTNLKTLNVLSVPRNLYVPIFNGEGKEIGRDKMLHAYAYGGQEGVKKTLLNFFQIRDDAFSVLTEDEFTKFIDQIGGITMESGGKVLGGEEVLTSLSIRDLLTENEEKEHYELLSAVLGVMSEEPIELDVLEGIPEAVEINTINIAEKASAEKMEGIYYYKLEGEELEEVISSLKQ</sequence>
<accession>A0AA94WM81</accession>
<evidence type="ECO:0000256" key="1">
    <source>
        <dbReference type="ARBA" id="ARBA00006068"/>
    </source>
</evidence>
<reference evidence="7 8" key="1">
    <citation type="submission" date="2019-08" db="EMBL/GenBank/DDBJ databases">
        <title>Bacillus genomes from the desert of Cuatro Cienegas, Coahuila.</title>
        <authorList>
            <person name="Olmedo-Alvarez G."/>
        </authorList>
    </citation>
    <scope>NUCLEOTIDE SEQUENCE [LARGE SCALE GENOMIC DNA]</scope>
    <source>
        <strain evidence="7 8">CH88_3T</strain>
    </source>
</reference>
<keyword evidence="3" id="KW-0735">Signal-anchor</keyword>
<comment type="similarity">
    <text evidence="1">Belongs to the LytR/CpsA/Psr (LCP) family.</text>
</comment>
<dbReference type="InterPro" id="IPR050922">
    <property type="entry name" value="LytR/CpsA/Psr_CW_biosynth"/>
</dbReference>
<dbReference type="EMBL" id="VTEU01000004">
    <property type="protein sequence ID" value="TYS58430.1"/>
    <property type="molecule type" value="Genomic_DNA"/>
</dbReference>
<evidence type="ECO:0000256" key="3">
    <source>
        <dbReference type="ARBA" id="ARBA00022968"/>
    </source>
</evidence>
<keyword evidence="5" id="KW-0472">Membrane</keyword>
<name>A0AA94WM81_9BACI</name>
<evidence type="ECO:0000256" key="5">
    <source>
        <dbReference type="SAM" id="Phobius"/>
    </source>
</evidence>
<dbReference type="InterPro" id="IPR004474">
    <property type="entry name" value="LytR_CpsA_psr"/>
</dbReference>
<proteinExistence type="inferred from homology"/>